<sequence>MSGVTAAGVLAAAAVAGTAYSIYNGQQQASAQKDAAQKAQQNAAQQADQADQANNRANAKSPDVGAMLSANQQAAKGGMSGTMLTGPTGVDPSQLSLGKSTLLGQ</sequence>
<dbReference type="RefSeq" id="WP_078221863.1">
    <property type="nucleotide sequence ID" value="NZ_CP019911.1"/>
</dbReference>
<evidence type="ECO:0000256" key="1">
    <source>
        <dbReference type="SAM" id="MobiDB-lite"/>
    </source>
</evidence>
<organism evidence="2 3">
    <name type="scientific">blood disease bacterium A2-HR MARDI</name>
    <dbReference type="NCBI Taxonomy" id="1944648"/>
    <lineage>
        <taxon>Bacteria</taxon>
        <taxon>Pseudomonadati</taxon>
        <taxon>Pseudomonadota</taxon>
        <taxon>Betaproteobacteria</taxon>
        <taxon>Burkholderiales</taxon>
        <taxon>Burkholderiaceae</taxon>
        <taxon>Ralstonia</taxon>
        <taxon>Ralstonia solanacearum species complex</taxon>
    </lineage>
</organism>
<dbReference type="AlphaFoldDB" id="A0A1U9VEL6"/>
<proteinExistence type="predicted"/>
<evidence type="ECO:0000313" key="2">
    <source>
        <dbReference type="EMBL" id="AQW29118.1"/>
    </source>
</evidence>
<feature type="compositionally biased region" description="Low complexity" evidence="1">
    <location>
        <begin position="27"/>
        <end position="60"/>
    </location>
</feature>
<name>A0A1U9VEL6_9RALS</name>
<evidence type="ECO:0000313" key="3">
    <source>
        <dbReference type="Proteomes" id="UP000189628"/>
    </source>
</evidence>
<accession>A0A1U9VEL6</accession>
<gene>
    <name evidence="2" type="ORF">B0B51_03215</name>
</gene>
<protein>
    <submittedName>
        <fullName evidence="2">Uncharacterized protein</fullName>
    </submittedName>
</protein>
<reference evidence="2 3" key="1">
    <citation type="submission" date="2017-02" db="EMBL/GenBank/DDBJ databases">
        <title>Blood Disease Bacterium A2-HR MARDI.</title>
        <authorList>
            <person name="Badrun R."/>
            <person name="Abu Bakar N."/>
            <person name="Laboh R."/>
        </authorList>
    </citation>
    <scope>NUCLEOTIDE SEQUENCE [LARGE SCALE GENOMIC DNA]</scope>
    <source>
        <strain evidence="2 3">A2-HR MARDI</strain>
    </source>
</reference>
<dbReference type="EMBL" id="CP019911">
    <property type="protein sequence ID" value="AQW29118.1"/>
    <property type="molecule type" value="Genomic_DNA"/>
</dbReference>
<feature type="compositionally biased region" description="Polar residues" evidence="1">
    <location>
        <begin position="91"/>
        <end position="105"/>
    </location>
</feature>
<feature type="region of interest" description="Disordered" evidence="1">
    <location>
        <begin position="27"/>
        <end position="105"/>
    </location>
</feature>
<dbReference type="Proteomes" id="UP000189628">
    <property type="component" value="Chromosome"/>
</dbReference>